<dbReference type="PANTHER" id="PTHR43245:SF52">
    <property type="entry name" value="NAD-DEPENDENT EPIMERASE_DEHYDRATASE"/>
    <property type="match status" value="1"/>
</dbReference>
<feature type="domain" description="NAD-dependent epimerase/dehydratase" evidence="1">
    <location>
        <begin position="4"/>
        <end position="192"/>
    </location>
</feature>
<evidence type="ECO:0000313" key="2">
    <source>
        <dbReference type="EMBL" id="SFI95250.1"/>
    </source>
</evidence>
<name>A0A1I3MEN4_9ACTN</name>
<dbReference type="CDD" id="cd05240">
    <property type="entry name" value="UDP_G4E_3_SDR_e"/>
    <property type="match status" value="1"/>
</dbReference>
<reference evidence="2 3" key="1">
    <citation type="submission" date="2016-10" db="EMBL/GenBank/DDBJ databases">
        <authorList>
            <person name="de Groot N.N."/>
        </authorList>
    </citation>
    <scope>NUCLEOTIDE SEQUENCE [LARGE SCALE GENOMIC DNA]</scope>
    <source>
        <strain evidence="2 3">CGMCC 1.11156</strain>
    </source>
</reference>
<dbReference type="AlphaFoldDB" id="A0A1I3MEN4"/>
<dbReference type="Proteomes" id="UP000198649">
    <property type="component" value="Unassembled WGS sequence"/>
</dbReference>
<organism evidence="2 3">
    <name type="scientific">Nocardioides psychrotolerans</name>
    <dbReference type="NCBI Taxonomy" id="1005945"/>
    <lineage>
        <taxon>Bacteria</taxon>
        <taxon>Bacillati</taxon>
        <taxon>Actinomycetota</taxon>
        <taxon>Actinomycetes</taxon>
        <taxon>Propionibacteriales</taxon>
        <taxon>Nocardioidaceae</taxon>
        <taxon>Nocardioides</taxon>
    </lineage>
</organism>
<dbReference type="STRING" id="1005945.SAMN05216561_11563"/>
<evidence type="ECO:0000313" key="3">
    <source>
        <dbReference type="Proteomes" id="UP000198649"/>
    </source>
</evidence>
<sequence>MTAVLVTGGNGFLGSSVVRGLAGGGHAVTSADLRVPDAPVAGVDHVVVDVRDAGLVSAAVERCRPEVVVHLASIVTPGRDSSRELERAVDVDGSRHVLDACLAHGVRRVVVSSSGAAYGYHPDNGRAHGGWLTEDDPVRGNVEFAYSDHKRQVEEMLAVARVEHPELEQVVLRIGTILGERVDNQITALFERPRLLKIRGADSPFVFIWDTDVVAIIERAVTGEATGVFNVAGDGSLTISEIAASLGKRVLEVPEPTLRIALMVGKRLGLTSYGPEQTRFLQFRPVLANDRLKDVLGYTPTKTSREAFDAWRTRGTGSRTPQGGGR</sequence>
<dbReference type="SUPFAM" id="SSF51735">
    <property type="entry name" value="NAD(P)-binding Rossmann-fold domains"/>
    <property type="match status" value="1"/>
</dbReference>
<dbReference type="InterPro" id="IPR036291">
    <property type="entry name" value="NAD(P)-bd_dom_sf"/>
</dbReference>
<dbReference type="OrthoDB" id="9795501at2"/>
<dbReference type="Gene3D" id="3.40.50.720">
    <property type="entry name" value="NAD(P)-binding Rossmann-like Domain"/>
    <property type="match status" value="1"/>
</dbReference>
<dbReference type="EMBL" id="FOQG01000015">
    <property type="protein sequence ID" value="SFI95250.1"/>
    <property type="molecule type" value="Genomic_DNA"/>
</dbReference>
<gene>
    <name evidence="2" type="ORF">SAMN05216561_11563</name>
</gene>
<keyword evidence="3" id="KW-1185">Reference proteome</keyword>
<dbReference type="PANTHER" id="PTHR43245">
    <property type="entry name" value="BIFUNCTIONAL POLYMYXIN RESISTANCE PROTEIN ARNA"/>
    <property type="match status" value="1"/>
</dbReference>
<protein>
    <submittedName>
        <fullName evidence="2">UDP-glucose 4-epimerase</fullName>
    </submittedName>
</protein>
<dbReference type="Pfam" id="PF01370">
    <property type="entry name" value="Epimerase"/>
    <property type="match status" value="1"/>
</dbReference>
<evidence type="ECO:0000259" key="1">
    <source>
        <dbReference type="Pfam" id="PF01370"/>
    </source>
</evidence>
<accession>A0A1I3MEN4</accession>
<dbReference type="InterPro" id="IPR050177">
    <property type="entry name" value="Lipid_A_modif_metabolic_enz"/>
</dbReference>
<proteinExistence type="predicted"/>
<dbReference type="RefSeq" id="WP_091115863.1">
    <property type="nucleotide sequence ID" value="NZ_BKAF01000023.1"/>
</dbReference>
<dbReference type="InterPro" id="IPR001509">
    <property type="entry name" value="Epimerase_deHydtase"/>
</dbReference>